<keyword evidence="3" id="KW-1185">Reference proteome</keyword>
<dbReference type="HOGENOM" id="CLU_1230585_0_0_1"/>
<organism evidence="1 3">
    <name type="scientific">Sphaerobolus stellatus (strain SS14)</name>
    <dbReference type="NCBI Taxonomy" id="990650"/>
    <lineage>
        <taxon>Eukaryota</taxon>
        <taxon>Fungi</taxon>
        <taxon>Dikarya</taxon>
        <taxon>Basidiomycota</taxon>
        <taxon>Agaricomycotina</taxon>
        <taxon>Agaricomycetes</taxon>
        <taxon>Phallomycetidae</taxon>
        <taxon>Geastrales</taxon>
        <taxon>Sphaerobolaceae</taxon>
        <taxon>Sphaerobolus</taxon>
    </lineage>
</organism>
<evidence type="ECO:0000313" key="1">
    <source>
        <dbReference type="EMBL" id="KIJ24749.1"/>
    </source>
</evidence>
<protein>
    <submittedName>
        <fullName evidence="1">Uncharacterized protein</fullName>
    </submittedName>
</protein>
<dbReference type="EMBL" id="KN837172">
    <property type="protein sequence ID" value="KIJ37032.1"/>
    <property type="molecule type" value="Genomic_DNA"/>
</dbReference>
<dbReference type="Proteomes" id="UP000054279">
    <property type="component" value="Unassembled WGS sequence"/>
</dbReference>
<reference evidence="1 3" key="1">
    <citation type="submission" date="2014-06" db="EMBL/GenBank/DDBJ databases">
        <title>Evolutionary Origins and Diversification of the Mycorrhizal Mutualists.</title>
        <authorList>
            <consortium name="DOE Joint Genome Institute"/>
            <consortium name="Mycorrhizal Genomics Consortium"/>
            <person name="Kohler A."/>
            <person name="Kuo A."/>
            <person name="Nagy L.G."/>
            <person name="Floudas D."/>
            <person name="Copeland A."/>
            <person name="Barry K.W."/>
            <person name="Cichocki N."/>
            <person name="Veneault-Fourrey C."/>
            <person name="LaButti K."/>
            <person name="Lindquist E.A."/>
            <person name="Lipzen A."/>
            <person name="Lundell T."/>
            <person name="Morin E."/>
            <person name="Murat C."/>
            <person name="Riley R."/>
            <person name="Ohm R."/>
            <person name="Sun H."/>
            <person name="Tunlid A."/>
            <person name="Henrissat B."/>
            <person name="Grigoriev I.V."/>
            <person name="Hibbett D.S."/>
            <person name="Martin F."/>
        </authorList>
    </citation>
    <scope>NUCLEOTIDE SEQUENCE [LARGE SCALE GENOMIC DNA]</scope>
    <source>
        <strain evidence="1 3">SS14</strain>
    </source>
</reference>
<proteinExistence type="predicted"/>
<name>A0A0C9TS91_SPHS4</name>
<evidence type="ECO:0000313" key="2">
    <source>
        <dbReference type="EMBL" id="KIJ37032.1"/>
    </source>
</evidence>
<dbReference type="AlphaFoldDB" id="A0A0C9TS91"/>
<gene>
    <name evidence="2" type="ORF">M422DRAFT_50663</name>
    <name evidence="1" type="ORF">M422DRAFT_56274</name>
</gene>
<accession>A0A0C9TS91</accession>
<sequence length="225" mass="25127">MPTTISNSAVLMDVKDISQDMLPSLKFCILRAEAGSILSSLPTKNLIGVFAEASAVYTHLQNMSSLKYLGVTGMLQDIPKLAQKLPNTISRLQLNLNNLVPTQIIDFAEINEYLIRPLAKLHNLTHLSVVFDIWSYPIDANIDWDAIPVLLQALSVFPGLIYIKIGSDKQRFYERVWDVDGTSGFEFRKSAPLYGGIVAINRLFGFWDGESYTGMSKTYTFLDGL</sequence>
<dbReference type="EMBL" id="KN837460">
    <property type="protein sequence ID" value="KIJ24749.1"/>
    <property type="molecule type" value="Genomic_DNA"/>
</dbReference>
<evidence type="ECO:0000313" key="3">
    <source>
        <dbReference type="Proteomes" id="UP000054279"/>
    </source>
</evidence>
<dbReference type="SUPFAM" id="SSF52047">
    <property type="entry name" value="RNI-like"/>
    <property type="match status" value="1"/>
</dbReference>